<dbReference type="EMBL" id="SHSV01000035">
    <property type="protein sequence ID" value="TCF43003.1"/>
    <property type="molecule type" value="Genomic_DNA"/>
</dbReference>
<evidence type="ECO:0008006" key="4">
    <source>
        <dbReference type="Google" id="ProtNLM"/>
    </source>
</evidence>
<evidence type="ECO:0000313" key="2">
    <source>
        <dbReference type="EMBL" id="TCF43003.1"/>
    </source>
</evidence>
<feature type="region of interest" description="Disordered" evidence="1">
    <location>
        <begin position="498"/>
        <end position="531"/>
    </location>
</feature>
<protein>
    <recommendedName>
        <fullName evidence="4">DUF559 domain-containing protein</fullName>
    </recommendedName>
</protein>
<sequence>MANTRPLRYGGVMNSGFPTPPPGVFDDEPPGWTNNAAAPSAASTHAVKPEPYSPPRMATPTAPAMSETLTQRKREMLKRCTDAAQQLGKPVLFGMTTSLILQSVPLPKDCDLNATELHTVSDSHRTRIRAVVPPTTPHIWKPLSAAHNARINKHVHALNLVHTWAQLAAHMSLESLVILGDATLTAIARKPSLSGGRTADEIYQDFVRQVSELPKFNAKATCMIALEFIAPRVDSPMESETRITTTQYGLPRAVTNYTVPGATFSNGEPITLDLAWPEFRVAIEYDGDHHRTDKAQWRRDNDKRELLRHHHWIVLIATAANMADEPSQAELAYRAGRQLALRGAIFDFTLTATPLNELARRKRRKSTGARLLQRICHSSHPIWSRGPDRMALLCVTRHVTSGESAHHLRRVLPYYAVRDIRHGVRCPGNDVNRFMCVPGQILLSRFSISPLFEQPGQKHPRKIANSALPHNIRHHTSAEFRASGFAYIERSRDGLSRFPKRGQNHEPGQRNLARFARQSVAVTTGTPTAHR</sequence>
<gene>
    <name evidence="2" type="ORF">MCC10102_2005</name>
</gene>
<evidence type="ECO:0000256" key="1">
    <source>
        <dbReference type="SAM" id="MobiDB-lite"/>
    </source>
</evidence>
<feature type="compositionally biased region" description="Polar residues" evidence="1">
    <location>
        <begin position="520"/>
        <end position="531"/>
    </location>
</feature>
<feature type="compositionally biased region" description="Low complexity" evidence="1">
    <location>
        <begin position="33"/>
        <end position="46"/>
    </location>
</feature>
<feature type="region of interest" description="Disordered" evidence="1">
    <location>
        <begin position="1"/>
        <end position="62"/>
    </location>
</feature>
<comment type="caution">
    <text evidence="2">The sequence shown here is derived from an EMBL/GenBank/DDBJ whole genome shotgun (WGS) entry which is preliminary data.</text>
</comment>
<proteinExistence type="predicted"/>
<dbReference type="Proteomes" id="UP000292692">
    <property type="component" value="Unassembled WGS sequence"/>
</dbReference>
<dbReference type="Gene3D" id="3.40.960.10">
    <property type="entry name" value="VSR Endonuclease"/>
    <property type="match status" value="1"/>
</dbReference>
<evidence type="ECO:0000313" key="3">
    <source>
        <dbReference type="Proteomes" id="UP000292692"/>
    </source>
</evidence>
<accession>A0A4R0USI6</accession>
<dbReference type="AlphaFoldDB" id="A0A4R0USI6"/>
<reference evidence="2 3" key="1">
    <citation type="journal article" date="2018" name="Sci. Rep.">
        <title>Genomic diversity and distribution of Bifidobacterium longum subsp. longum across the human lifespan.</title>
        <authorList>
            <person name="Odamaki T."/>
            <person name="Bottacini F."/>
            <person name="Kato K."/>
            <person name="Mitsuyama E."/>
            <person name="Yoshida K."/>
            <person name="Horigome A."/>
            <person name="Xiao J.Z."/>
            <person name="van Sinderen D."/>
        </authorList>
    </citation>
    <scope>NUCLEOTIDE SEQUENCE [LARGE SCALE GENOMIC DNA]</scope>
    <source>
        <strain evidence="2 3">MCC10102</strain>
    </source>
</reference>
<name>A0A4R0USI6_BIFLL</name>
<organism evidence="2 3">
    <name type="scientific">Bifidobacterium longum subsp. longum</name>
    <dbReference type="NCBI Taxonomy" id="1679"/>
    <lineage>
        <taxon>Bacteria</taxon>
        <taxon>Bacillati</taxon>
        <taxon>Actinomycetota</taxon>
        <taxon>Actinomycetes</taxon>
        <taxon>Bifidobacteriales</taxon>
        <taxon>Bifidobacteriaceae</taxon>
        <taxon>Bifidobacterium</taxon>
    </lineage>
</organism>